<geneLocation type="plasmid" evidence="1 2">
    <name>plas12</name>
</geneLocation>
<keyword evidence="2" id="KW-1185">Reference proteome</keyword>
<reference evidence="1 2" key="1">
    <citation type="submission" date="2019-04" db="EMBL/GenBank/DDBJ databases">
        <title>Salinimonas iocasae sp. nov., a halophilic bacterium isolated from the outer tube casing of tubeworms in Okinawa Trough.</title>
        <authorList>
            <person name="Zhang H."/>
            <person name="Wang H."/>
            <person name="Li C."/>
        </authorList>
    </citation>
    <scope>NUCLEOTIDE SEQUENCE [LARGE SCALE GENOMIC DNA]</scope>
    <source>
        <strain evidence="1 2">KX18D6</strain>
        <plasmid evidence="1 2">plas12</plasmid>
    </source>
</reference>
<gene>
    <name evidence="1" type="ORF">FBQ74_17725</name>
</gene>
<dbReference type="RefSeq" id="WP_139758086.1">
    <property type="nucleotide sequence ID" value="NZ_CP039853.1"/>
</dbReference>
<evidence type="ECO:0000313" key="1">
    <source>
        <dbReference type="EMBL" id="QCZ95379.1"/>
    </source>
</evidence>
<dbReference type="Proteomes" id="UP000304912">
    <property type="component" value="Plasmid plas12"/>
</dbReference>
<sequence length="212" mass="23475">MKRTQAPIAEIFEVIDNAYLSGLVNGSSQPTADVRKWLAANRKSMSQECATFFNELGVKNKGFALALKQWLVQYQARQSFIQTHESKSDKEWLASFGKKWIAQGGVFYFQSDGEKTFEGDEVRRAHKVGVVSVAPEKDNPQNQHSLEVLVANKTQLNAVLKLLDRCALPVVSVNAAGERSVINIALSSPTHSTFNKIIKQTPIPVFGNVLLT</sequence>
<keyword evidence="1" id="KW-0614">Plasmid</keyword>
<protein>
    <submittedName>
        <fullName evidence="1">Uncharacterized protein</fullName>
    </submittedName>
</protein>
<organism evidence="1 2">
    <name type="scientific">Salinimonas iocasae</name>
    <dbReference type="NCBI Taxonomy" id="2572577"/>
    <lineage>
        <taxon>Bacteria</taxon>
        <taxon>Pseudomonadati</taxon>
        <taxon>Pseudomonadota</taxon>
        <taxon>Gammaproteobacteria</taxon>
        <taxon>Alteromonadales</taxon>
        <taxon>Alteromonadaceae</taxon>
        <taxon>Alteromonas/Salinimonas group</taxon>
        <taxon>Salinimonas</taxon>
    </lineage>
</organism>
<proteinExistence type="predicted"/>
<evidence type="ECO:0000313" key="2">
    <source>
        <dbReference type="Proteomes" id="UP000304912"/>
    </source>
</evidence>
<dbReference type="KEGG" id="salk:FBQ74_17725"/>
<accession>A0A5B7YKR4</accession>
<dbReference type="OrthoDB" id="9822037at2"/>
<dbReference type="EMBL" id="CP039853">
    <property type="protein sequence ID" value="QCZ95379.1"/>
    <property type="molecule type" value="Genomic_DNA"/>
</dbReference>
<dbReference type="AlphaFoldDB" id="A0A5B7YKR4"/>
<name>A0A5B7YKR4_9ALTE</name>